<reference evidence="2" key="1">
    <citation type="journal article" date="2022" name="Mol. Ecol. Resour.">
        <title>The genomes of chicory, endive, great burdock and yacon provide insights into Asteraceae palaeo-polyploidization history and plant inulin production.</title>
        <authorList>
            <person name="Fan W."/>
            <person name="Wang S."/>
            <person name="Wang H."/>
            <person name="Wang A."/>
            <person name="Jiang F."/>
            <person name="Liu H."/>
            <person name="Zhao H."/>
            <person name="Xu D."/>
            <person name="Zhang Y."/>
        </authorList>
    </citation>
    <scope>NUCLEOTIDE SEQUENCE [LARGE SCALE GENOMIC DNA]</scope>
    <source>
        <strain evidence="2">cv. Niubang</strain>
    </source>
</reference>
<evidence type="ECO:0000313" key="2">
    <source>
        <dbReference type="Proteomes" id="UP001055879"/>
    </source>
</evidence>
<proteinExistence type="predicted"/>
<keyword evidence="2" id="KW-1185">Reference proteome</keyword>
<protein>
    <submittedName>
        <fullName evidence="1">Uncharacterized protein</fullName>
    </submittedName>
</protein>
<comment type="caution">
    <text evidence="1">The sequence shown here is derived from an EMBL/GenBank/DDBJ whole genome shotgun (WGS) entry which is preliminary data.</text>
</comment>
<dbReference type="EMBL" id="CM042047">
    <property type="protein sequence ID" value="KAI3773200.1"/>
    <property type="molecule type" value="Genomic_DNA"/>
</dbReference>
<dbReference type="Proteomes" id="UP001055879">
    <property type="component" value="Linkage Group LG01"/>
</dbReference>
<accession>A0ACB9FQW0</accession>
<evidence type="ECO:0000313" key="1">
    <source>
        <dbReference type="EMBL" id="KAI3773200.1"/>
    </source>
</evidence>
<sequence length="77" mass="9073">MKTFLFYNETRIFKTRSVTTNLLWDSNHWNAYDKSSTIEKNIKIIFVRQCHQTIQERPVYLLDPSSPLTNLTVPGLV</sequence>
<gene>
    <name evidence="1" type="ORF">L6452_04404</name>
</gene>
<reference evidence="1 2" key="2">
    <citation type="journal article" date="2022" name="Mol. Ecol. Resour.">
        <title>The genomes of chicory, endive, great burdock and yacon provide insights into Asteraceae paleo-polyploidization history and plant inulin production.</title>
        <authorList>
            <person name="Fan W."/>
            <person name="Wang S."/>
            <person name="Wang H."/>
            <person name="Wang A."/>
            <person name="Jiang F."/>
            <person name="Liu H."/>
            <person name="Zhao H."/>
            <person name="Xu D."/>
            <person name="Zhang Y."/>
        </authorList>
    </citation>
    <scope>NUCLEOTIDE SEQUENCE [LARGE SCALE GENOMIC DNA]</scope>
    <source>
        <strain evidence="2">cv. Niubang</strain>
    </source>
</reference>
<name>A0ACB9FQW0_ARCLA</name>
<organism evidence="1 2">
    <name type="scientific">Arctium lappa</name>
    <name type="common">Greater burdock</name>
    <name type="synonym">Lappa major</name>
    <dbReference type="NCBI Taxonomy" id="4217"/>
    <lineage>
        <taxon>Eukaryota</taxon>
        <taxon>Viridiplantae</taxon>
        <taxon>Streptophyta</taxon>
        <taxon>Embryophyta</taxon>
        <taxon>Tracheophyta</taxon>
        <taxon>Spermatophyta</taxon>
        <taxon>Magnoliopsida</taxon>
        <taxon>eudicotyledons</taxon>
        <taxon>Gunneridae</taxon>
        <taxon>Pentapetalae</taxon>
        <taxon>asterids</taxon>
        <taxon>campanulids</taxon>
        <taxon>Asterales</taxon>
        <taxon>Asteraceae</taxon>
        <taxon>Carduoideae</taxon>
        <taxon>Cardueae</taxon>
        <taxon>Arctiinae</taxon>
        <taxon>Arctium</taxon>
    </lineage>
</organism>